<dbReference type="AlphaFoldDB" id="A0A813HKH2"/>
<dbReference type="EMBL" id="CAJNNV010032045">
    <property type="protein sequence ID" value="CAE8638733.1"/>
    <property type="molecule type" value="Genomic_DNA"/>
</dbReference>
<gene>
    <name evidence="6" type="ORF">PGLA1383_LOCUS53872</name>
</gene>
<dbReference type="SUPFAM" id="SSF144232">
    <property type="entry name" value="HIT/MYND zinc finger-like"/>
    <property type="match status" value="1"/>
</dbReference>
<name>A0A813HKH2_POLGL</name>
<evidence type="ECO:0000256" key="1">
    <source>
        <dbReference type="ARBA" id="ARBA00022723"/>
    </source>
</evidence>
<dbReference type="OrthoDB" id="194358at2759"/>
<proteinExistence type="predicted"/>
<keyword evidence="3" id="KW-0862">Zinc</keyword>
<evidence type="ECO:0000256" key="2">
    <source>
        <dbReference type="ARBA" id="ARBA00022771"/>
    </source>
</evidence>
<evidence type="ECO:0000256" key="3">
    <source>
        <dbReference type="ARBA" id="ARBA00022833"/>
    </source>
</evidence>
<evidence type="ECO:0000313" key="6">
    <source>
        <dbReference type="EMBL" id="CAE8638733.1"/>
    </source>
</evidence>
<keyword evidence="1" id="KW-0479">Metal-binding</keyword>
<sequence>MSAVELANAKRDLEAARCELREALRSPSKKALKRVTAFSQHVEITEGAWARVLSPIIHTLMGERNSDGFLIQEPLNAAQQLVYASIHGFLDYCVGFNDDQLAAVESATILDGLSAPADVRKVESFDSAKQWVTAHILKRKAHAYSYMVNLEDASAKFDAADAAFFRLAAIGCQLVTQNRSVSVASETLKLAMMRLSLVPSVNCKFARDLRKMHSKLVMDDLPYKLGNYFGVFLDLLEVMDSYRSAQDLGVALDSTWDMWDRLLKLEKKQAWQDGGRWLGLGGLECSDGNCKQNSSALQILMNQVWTLMGRITNTQIDNARTEAKVAMPESFQKTKDKWEQTLRAYISVLEGSLEHADRIGLTESRQSQIASGTSRPAAVLELVGGLRSAHSMRALAMSGSDSHYLTRCHQFQQAICGRCGASEPVLGSFQKCGACKTVRYCGTDCQRKHWGAGHRDECKARSQRAP</sequence>
<evidence type="ECO:0000313" key="7">
    <source>
        <dbReference type="Proteomes" id="UP000654075"/>
    </source>
</evidence>
<dbReference type="PROSITE" id="PS50865">
    <property type="entry name" value="ZF_MYND_2"/>
    <property type="match status" value="1"/>
</dbReference>
<comment type="caution">
    <text evidence="6">The sequence shown here is derived from an EMBL/GenBank/DDBJ whole genome shotgun (WGS) entry which is preliminary data.</text>
</comment>
<feature type="domain" description="MYND-type" evidence="5">
    <location>
        <begin position="416"/>
        <end position="458"/>
    </location>
</feature>
<evidence type="ECO:0000256" key="4">
    <source>
        <dbReference type="PROSITE-ProRule" id="PRU00134"/>
    </source>
</evidence>
<keyword evidence="2 4" id="KW-0863">Zinc-finger</keyword>
<keyword evidence="7" id="KW-1185">Reference proteome</keyword>
<accession>A0A813HKH2</accession>
<dbReference type="InterPro" id="IPR002893">
    <property type="entry name" value="Znf_MYND"/>
</dbReference>
<dbReference type="Proteomes" id="UP000654075">
    <property type="component" value="Unassembled WGS sequence"/>
</dbReference>
<dbReference type="Pfam" id="PF01753">
    <property type="entry name" value="zf-MYND"/>
    <property type="match status" value="1"/>
</dbReference>
<dbReference type="PROSITE" id="PS01360">
    <property type="entry name" value="ZF_MYND_1"/>
    <property type="match status" value="1"/>
</dbReference>
<protein>
    <recommendedName>
        <fullName evidence="5">MYND-type domain-containing protein</fullName>
    </recommendedName>
</protein>
<evidence type="ECO:0000259" key="5">
    <source>
        <dbReference type="PROSITE" id="PS50865"/>
    </source>
</evidence>
<reference evidence="6" key="1">
    <citation type="submission" date="2021-02" db="EMBL/GenBank/DDBJ databases">
        <authorList>
            <person name="Dougan E. K."/>
            <person name="Rhodes N."/>
            <person name="Thang M."/>
            <person name="Chan C."/>
        </authorList>
    </citation>
    <scope>NUCLEOTIDE SEQUENCE</scope>
</reference>
<dbReference type="Gene3D" id="6.10.140.2220">
    <property type="match status" value="1"/>
</dbReference>
<dbReference type="GO" id="GO:0008270">
    <property type="term" value="F:zinc ion binding"/>
    <property type="evidence" value="ECO:0007669"/>
    <property type="project" value="UniProtKB-KW"/>
</dbReference>
<organism evidence="6 7">
    <name type="scientific">Polarella glacialis</name>
    <name type="common">Dinoflagellate</name>
    <dbReference type="NCBI Taxonomy" id="89957"/>
    <lineage>
        <taxon>Eukaryota</taxon>
        <taxon>Sar</taxon>
        <taxon>Alveolata</taxon>
        <taxon>Dinophyceae</taxon>
        <taxon>Suessiales</taxon>
        <taxon>Suessiaceae</taxon>
        <taxon>Polarella</taxon>
    </lineage>
</organism>